<comment type="subcellular location">
    <subcellularLocation>
        <location evidence="1">Peroxisome membrane</location>
        <topology evidence="1">Single-pass membrane protein</topology>
    </subcellularLocation>
</comment>
<evidence type="ECO:0000259" key="15">
    <source>
        <dbReference type="Pfam" id="PF04695"/>
    </source>
</evidence>
<dbReference type="GO" id="GO:0015031">
    <property type="term" value="P:protein transport"/>
    <property type="evidence" value="ECO:0007669"/>
    <property type="project" value="UniProtKB-KW"/>
</dbReference>
<keyword evidence="3" id="KW-0813">Transport</keyword>
<dbReference type="Pfam" id="PF04695">
    <property type="entry name" value="Pex14_N"/>
    <property type="match status" value="1"/>
</dbReference>
<evidence type="ECO:0000256" key="12">
    <source>
        <dbReference type="ARBA" id="ARBA00053920"/>
    </source>
</evidence>
<dbReference type="Pfam" id="PF23635">
    <property type="entry name" value="Beta-prop_AT5G49610-like"/>
    <property type="match status" value="1"/>
</dbReference>
<evidence type="ECO:0000256" key="6">
    <source>
        <dbReference type="ARBA" id="ARBA00022989"/>
    </source>
</evidence>
<dbReference type="FunFam" id="1.10.10.10:FF:000217">
    <property type="entry name" value="Peroxisomal membrane protein PEX14"/>
    <property type="match status" value="1"/>
</dbReference>
<keyword evidence="4" id="KW-0812">Transmembrane</keyword>
<dbReference type="AlphaFoldDB" id="R7W3W3"/>
<evidence type="ECO:0000256" key="3">
    <source>
        <dbReference type="ARBA" id="ARBA00022448"/>
    </source>
</evidence>
<dbReference type="InterPro" id="IPR001810">
    <property type="entry name" value="F-box_dom"/>
</dbReference>
<dbReference type="ExpressionAtlas" id="R7W3W3">
    <property type="expression patterns" value="baseline"/>
</dbReference>
<protein>
    <recommendedName>
        <fullName evidence="10">Peroxisomal membrane protein PEX14</fullName>
    </recommendedName>
    <alternativeName>
        <fullName evidence="11">Peroxin-14</fullName>
    </alternativeName>
</protein>
<dbReference type="PANTHER" id="PTHR32133">
    <property type="entry name" value="OS07G0120400 PROTEIN"/>
    <property type="match status" value="1"/>
</dbReference>
<evidence type="ECO:0000256" key="13">
    <source>
        <dbReference type="ARBA" id="ARBA00064754"/>
    </source>
</evidence>
<comment type="subunit">
    <text evidence="13">Interacts with PEX13; forming the PEX13-PEX14 docking complex. Interacts with PEX5 (via WxxxF/Y motifs).</text>
</comment>
<keyword evidence="5" id="KW-0653">Protein transport</keyword>
<evidence type="ECO:0000256" key="11">
    <source>
        <dbReference type="ARBA" id="ARBA00029691"/>
    </source>
</evidence>
<comment type="similarity">
    <text evidence="2">Belongs to the peroxin-14 family.</text>
</comment>
<comment type="function">
    <text evidence="12">Component of the PEX13-PEX14 docking complex, a translocon channel that specifically mediates the import of peroxisomal cargo proteins bound to PEX5 receptor. The PEX13-PEX14 docking complex forms a large import pore which can be opened to a diameter of about 9 nm. Mechanistically, PEX5 receptor along with cargo proteins associates with the PEX14 subunit of the PEX13-PEX14 docking complex in the cytosol, leading to the insertion of the receptor into the organelle membrane with the concomitant translocation of the cargo into the peroxisome matrix.</text>
</comment>
<evidence type="ECO:0000259" key="14">
    <source>
        <dbReference type="Pfam" id="PF00646"/>
    </source>
</evidence>
<dbReference type="InterPro" id="IPR056594">
    <property type="entry name" value="AT5G49610-like_b-prop"/>
</dbReference>
<evidence type="ECO:0000256" key="2">
    <source>
        <dbReference type="ARBA" id="ARBA00005443"/>
    </source>
</evidence>
<keyword evidence="6" id="KW-1133">Transmembrane helix</keyword>
<evidence type="ECO:0000256" key="9">
    <source>
        <dbReference type="ARBA" id="ARBA00023140"/>
    </source>
</evidence>
<accession>R7W3W3</accession>
<dbReference type="SUPFAM" id="SSF69322">
    <property type="entry name" value="Tricorn protease domain 2"/>
    <property type="match status" value="1"/>
</dbReference>
<dbReference type="PANTHER" id="PTHR32133:SF335">
    <property type="entry name" value="F-BOX ASSOCIATED DOMAIN-CONTAINING PROTEIN"/>
    <property type="match status" value="1"/>
</dbReference>
<dbReference type="Gene3D" id="1.10.10.10">
    <property type="entry name" value="Winged helix-like DNA-binding domain superfamily/Winged helix DNA-binding domain"/>
    <property type="match status" value="1"/>
</dbReference>
<dbReference type="InterPro" id="IPR006785">
    <property type="entry name" value="Pex14_N"/>
</dbReference>
<organism evidence="17">
    <name type="scientific">Aegilops tauschii</name>
    <name type="common">Tausch's goatgrass</name>
    <name type="synonym">Aegilops squarrosa</name>
    <dbReference type="NCBI Taxonomy" id="37682"/>
    <lineage>
        <taxon>Eukaryota</taxon>
        <taxon>Viridiplantae</taxon>
        <taxon>Streptophyta</taxon>
        <taxon>Embryophyta</taxon>
        <taxon>Tracheophyta</taxon>
        <taxon>Spermatophyta</taxon>
        <taxon>Magnoliopsida</taxon>
        <taxon>Liliopsida</taxon>
        <taxon>Poales</taxon>
        <taxon>Poaceae</taxon>
        <taxon>BOP clade</taxon>
        <taxon>Pooideae</taxon>
        <taxon>Triticodae</taxon>
        <taxon>Triticeae</taxon>
        <taxon>Triticinae</taxon>
        <taxon>Aegilops</taxon>
    </lineage>
</organism>
<evidence type="ECO:0000256" key="4">
    <source>
        <dbReference type="ARBA" id="ARBA00022692"/>
    </source>
</evidence>
<evidence type="ECO:0000313" key="17">
    <source>
        <dbReference type="EnsemblPlants" id="EMT02512"/>
    </source>
</evidence>
<evidence type="ECO:0000256" key="7">
    <source>
        <dbReference type="ARBA" id="ARBA00023010"/>
    </source>
</evidence>
<dbReference type="GO" id="GO:0005778">
    <property type="term" value="C:peroxisomal membrane"/>
    <property type="evidence" value="ECO:0007669"/>
    <property type="project" value="UniProtKB-SubCell"/>
</dbReference>
<reference evidence="17" key="1">
    <citation type="submission" date="2015-06" db="UniProtKB">
        <authorList>
            <consortium name="EnsemblPlants"/>
        </authorList>
    </citation>
    <scope>IDENTIFICATION</scope>
</reference>
<dbReference type="Pfam" id="PF00646">
    <property type="entry name" value="F-box"/>
    <property type="match status" value="1"/>
</dbReference>
<feature type="domain" description="Peroxisome membrane anchor protein Pex14p N-terminal" evidence="15">
    <location>
        <begin position="108"/>
        <end position="152"/>
    </location>
</feature>
<dbReference type="InterPro" id="IPR036047">
    <property type="entry name" value="F-box-like_dom_sf"/>
</dbReference>
<keyword evidence="9" id="KW-0576">Peroxisome</keyword>
<name>R7W3W3_AEGTA</name>
<evidence type="ECO:0000256" key="1">
    <source>
        <dbReference type="ARBA" id="ARBA00004549"/>
    </source>
</evidence>
<dbReference type="InterPro" id="IPR036388">
    <property type="entry name" value="WH-like_DNA-bd_sf"/>
</dbReference>
<evidence type="ECO:0000256" key="8">
    <source>
        <dbReference type="ARBA" id="ARBA00023136"/>
    </source>
</evidence>
<keyword evidence="8" id="KW-0472">Membrane</keyword>
<evidence type="ECO:0000256" key="5">
    <source>
        <dbReference type="ARBA" id="ARBA00022927"/>
    </source>
</evidence>
<feature type="domain" description="F-box" evidence="14">
    <location>
        <begin position="212"/>
        <end position="250"/>
    </location>
</feature>
<evidence type="ECO:0000259" key="16">
    <source>
        <dbReference type="Pfam" id="PF23635"/>
    </source>
</evidence>
<sequence length="591" mass="66728">MEMEGVRDGQRGGKSMLQLLNKRICRYVYVLYTTIRYYLILKQAQKDSRLTGAGQRGWTPIRHRNRRHRRKPIRLLTKPAWNLVAAATPDAGGGEKQLALGAAPQPAREDYVQNAVKFLSHPEVRGSTVVYRHSFLQNKGLTNDEIDEAFRRDPQLPTASPSTHNLDRCYYYKGVTRNRMKPLTSHPPADTLPPPAPMDELAIDPPPPLPLDDMLMEIFLRLPPEPIHLFCASFVSKHWRGLIHDARFLRRFSEFHGKTPPILGFFTNETRTPLFAPTSDGFTLSTSTMSHRDWWVLDCRRGRALVDNLRTGTLLVWDLMTGHKRFVTLPTQACHGQLRCSGTVLCAAGHADHDCHSCPFLVAFLRSDYTDSITSAWLYSSETGIWGEITSIHTQNSYVYAEQTALVGNTLYYLLNHGGIIGFDLDKNSLDLVEAVPYSYSKIIIMPAEDGLLGLAGVDGFSLHLWSRVVASIDGAVSWTRCRVIDLEKLIAPEILAACIVPVEPAAYAEDAHVIFIYVNHGMRMYMIHLRSMRIEEVPRKGACRSGFPYTSFYTPAKALQLFIAHNSHWFVDSFFSQESPLVVEMIKPNC</sequence>
<dbReference type="EnsemblPlants" id="EMT02512">
    <property type="protein sequence ID" value="EMT02512"/>
    <property type="gene ID" value="F775_06174"/>
</dbReference>
<proteinExistence type="inferred from homology"/>
<feature type="domain" description="F-box protein AT5G49610-like beta-propeller" evidence="16">
    <location>
        <begin position="296"/>
        <end position="536"/>
    </location>
</feature>
<dbReference type="SUPFAM" id="SSF81383">
    <property type="entry name" value="F-box domain"/>
    <property type="match status" value="1"/>
</dbReference>
<evidence type="ECO:0000256" key="10">
    <source>
        <dbReference type="ARBA" id="ARBA00029502"/>
    </source>
</evidence>
<keyword evidence="7" id="KW-0811">Translocation</keyword>